<dbReference type="AlphaFoldDB" id="A0A239F6G6"/>
<protein>
    <submittedName>
        <fullName evidence="1">Uncharacterized protein</fullName>
    </submittedName>
</protein>
<sequence>MNENLEHQIETTVSSPKVARAVKDSLERLRRGDGGAEFQEIARDLLEGRITLRDLTRSSVYSGVFLEQLRRYKDWEANLTQEQRKEFEREVREAYGPVAPDR</sequence>
<organism evidence="1 2">
    <name type="scientific">Actinoplanes regularis</name>
    <dbReference type="NCBI Taxonomy" id="52697"/>
    <lineage>
        <taxon>Bacteria</taxon>
        <taxon>Bacillati</taxon>
        <taxon>Actinomycetota</taxon>
        <taxon>Actinomycetes</taxon>
        <taxon>Micromonosporales</taxon>
        <taxon>Micromonosporaceae</taxon>
        <taxon>Actinoplanes</taxon>
    </lineage>
</organism>
<accession>A0A239F6G6</accession>
<dbReference type="OrthoDB" id="3298182at2"/>
<name>A0A239F6G6_9ACTN</name>
<keyword evidence="2" id="KW-1185">Reference proteome</keyword>
<dbReference type="EMBL" id="FZNR01000017">
    <property type="protein sequence ID" value="SNS51684.1"/>
    <property type="molecule type" value="Genomic_DNA"/>
</dbReference>
<dbReference type="Proteomes" id="UP000198415">
    <property type="component" value="Unassembled WGS sequence"/>
</dbReference>
<evidence type="ECO:0000313" key="1">
    <source>
        <dbReference type="EMBL" id="SNS51684.1"/>
    </source>
</evidence>
<evidence type="ECO:0000313" key="2">
    <source>
        <dbReference type="Proteomes" id="UP000198415"/>
    </source>
</evidence>
<dbReference type="RefSeq" id="WP_089297170.1">
    <property type="nucleotide sequence ID" value="NZ_BOMU01000082.1"/>
</dbReference>
<gene>
    <name evidence="1" type="ORF">SAMN06264365_11776</name>
</gene>
<reference evidence="1 2" key="1">
    <citation type="submission" date="2017-06" db="EMBL/GenBank/DDBJ databases">
        <authorList>
            <person name="Kim H.J."/>
            <person name="Triplett B.A."/>
        </authorList>
    </citation>
    <scope>NUCLEOTIDE SEQUENCE [LARGE SCALE GENOMIC DNA]</scope>
    <source>
        <strain evidence="1 2">DSM 43151</strain>
    </source>
</reference>
<proteinExistence type="predicted"/>